<comment type="caution">
    <text evidence="6">The sequence shown here is derived from an EMBL/GenBank/DDBJ whole genome shotgun (WGS) entry which is preliminary data.</text>
</comment>
<evidence type="ECO:0000259" key="4">
    <source>
        <dbReference type="Pfam" id="PF00326"/>
    </source>
</evidence>
<dbReference type="SUPFAM" id="SSF53474">
    <property type="entry name" value="alpha/beta-Hydrolases"/>
    <property type="match status" value="1"/>
</dbReference>
<dbReference type="GO" id="GO:0006508">
    <property type="term" value="P:proteolysis"/>
    <property type="evidence" value="ECO:0007669"/>
    <property type="project" value="UniProtKB-KW"/>
</dbReference>
<feature type="domain" description="Peptidase S9 prolyl oligopeptidase catalytic" evidence="4">
    <location>
        <begin position="469"/>
        <end position="674"/>
    </location>
</feature>
<evidence type="ECO:0000256" key="2">
    <source>
        <dbReference type="ARBA" id="ARBA00022801"/>
    </source>
</evidence>
<dbReference type="SUPFAM" id="SSF50993">
    <property type="entry name" value="Peptidase/esterase 'gauge' domain"/>
    <property type="match status" value="1"/>
</dbReference>
<evidence type="ECO:0000259" key="5">
    <source>
        <dbReference type="Pfam" id="PF02897"/>
    </source>
</evidence>
<dbReference type="GO" id="GO:0005829">
    <property type="term" value="C:cytosol"/>
    <property type="evidence" value="ECO:0007669"/>
    <property type="project" value="TreeGrafter"/>
</dbReference>
<dbReference type="PRINTS" id="PR00862">
    <property type="entry name" value="PROLIGOPTASE"/>
</dbReference>
<evidence type="ECO:0000313" key="7">
    <source>
        <dbReference type="Proteomes" id="UP000604481"/>
    </source>
</evidence>
<keyword evidence="7" id="KW-1185">Reference proteome</keyword>
<dbReference type="InterPro" id="IPR002470">
    <property type="entry name" value="Peptidase_S9A"/>
</dbReference>
<dbReference type="PANTHER" id="PTHR42881">
    <property type="entry name" value="PROLYL ENDOPEPTIDASE"/>
    <property type="match status" value="1"/>
</dbReference>
<dbReference type="GO" id="GO:0004252">
    <property type="term" value="F:serine-type endopeptidase activity"/>
    <property type="evidence" value="ECO:0007669"/>
    <property type="project" value="InterPro"/>
</dbReference>
<keyword evidence="3" id="KW-0720">Serine protease</keyword>
<proteinExistence type="predicted"/>
<dbReference type="GO" id="GO:0070012">
    <property type="term" value="F:oligopeptidase activity"/>
    <property type="evidence" value="ECO:0007669"/>
    <property type="project" value="TreeGrafter"/>
</dbReference>
<gene>
    <name evidence="6" type="ORF">INR99_03520</name>
</gene>
<dbReference type="InterPro" id="IPR001375">
    <property type="entry name" value="Peptidase_S9_cat"/>
</dbReference>
<dbReference type="InterPro" id="IPR023302">
    <property type="entry name" value="Pept_S9A_N"/>
</dbReference>
<name>A0A8J7KD42_9NEIS</name>
<evidence type="ECO:0000256" key="3">
    <source>
        <dbReference type="ARBA" id="ARBA00022825"/>
    </source>
</evidence>
<accession>A0A8J7KD42</accession>
<keyword evidence="2" id="KW-0378">Hydrolase</keyword>
<dbReference type="InterPro" id="IPR029058">
    <property type="entry name" value="AB_hydrolase_fold"/>
</dbReference>
<dbReference type="EMBL" id="JADFUA010000001">
    <property type="protein sequence ID" value="MBE9608409.1"/>
    <property type="molecule type" value="Genomic_DNA"/>
</dbReference>
<dbReference type="AlphaFoldDB" id="A0A8J7KD42"/>
<sequence>MTDPFQYLEDLDSPASLAWVDAQNAQTRSALDADPRTAPLTADILATLRDTRQIPYCSEHGGWLYHFHQSAENPRGVYRRTTWDSYRAAQTAWDIVLDIDALAAAEQVDWYLDGVDHCTLAPERCLITLSPGGSDATVCREYDVATRTFVAGGFHFPLGKSDIAWRDPDSVFVCPAWDDDQLTESGYSREAVLLQRGQDWGDALSLLALEPDAMMVSAWRFLDADQTPFDVIEASLSFYQKAYFHIDAAGDISQLKLPPRGELEAFSHGELLLKLDMDWKYHGTRYPAGSLLAIRANAQTGELGAATLLFAPAPEQSYVMLEATLNGLAVIITENVQSRLLTFRRAGEAWEAFANPLPHSGVIEFVDQPWQSDVLVYNFSDFLTPAGLYRYDLSSNAAPELLRAQPPAFDATPFAVLQHHASSRDGTPIPYFLVAKSGIELDGNTPTLLYGYGGFALPMMPYYLDHFGKQWLEQGGAFVLANIRGGGEFGPAWHEAALKEKRQTSFDDFIAVAEDLVARGVTSARRLGIEGGSNGGLLVGACLVQRPELFNAVVCEVPLLDMLRYAELHAGASWLDEYGDPDDEAEGAALAAYSPYHHIAPATERRYPRTLFTTSTQDDRVHPAHARKMVAKLHALGQPALFFETGGGGHGGNTAQEQTAEELARVLVYLYQQLLDD</sequence>
<feature type="domain" description="Peptidase S9A N-terminal" evidence="5">
    <location>
        <begin position="314"/>
        <end position="397"/>
    </location>
</feature>
<dbReference type="Proteomes" id="UP000604481">
    <property type="component" value="Unassembled WGS sequence"/>
</dbReference>
<protein>
    <submittedName>
        <fullName evidence="6">S9 family peptidase</fullName>
    </submittedName>
</protein>
<dbReference type="InterPro" id="IPR051167">
    <property type="entry name" value="Prolyl_oligopep/macrocyclase"/>
</dbReference>
<keyword evidence="1" id="KW-0645">Protease</keyword>
<dbReference type="Pfam" id="PF00326">
    <property type="entry name" value="Peptidase_S9"/>
    <property type="match status" value="1"/>
</dbReference>
<evidence type="ECO:0000313" key="6">
    <source>
        <dbReference type="EMBL" id="MBE9608409.1"/>
    </source>
</evidence>
<dbReference type="RefSeq" id="WP_194114898.1">
    <property type="nucleotide sequence ID" value="NZ_JADFUA010000001.1"/>
</dbReference>
<dbReference type="Gene3D" id="2.130.10.120">
    <property type="entry name" value="Prolyl oligopeptidase, N-terminal domain"/>
    <property type="match status" value="1"/>
</dbReference>
<dbReference type="Pfam" id="PF02897">
    <property type="entry name" value="Peptidase_S9_N"/>
    <property type="match status" value="2"/>
</dbReference>
<organism evidence="6 7">
    <name type="scientific">Chitinilyticum piscinae</name>
    <dbReference type="NCBI Taxonomy" id="2866724"/>
    <lineage>
        <taxon>Bacteria</taxon>
        <taxon>Pseudomonadati</taxon>
        <taxon>Pseudomonadota</taxon>
        <taxon>Betaproteobacteria</taxon>
        <taxon>Neisseriales</taxon>
        <taxon>Chitinibacteraceae</taxon>
        <taxon>Chitinilyticum</taxon>
    </lineage>
</organism>
<feature type="domain" description="Peptidase S9A N-terminal" evidence="5">
    <location>
        <begin position="2"/>
        <end position="187"/>
    </location>
</feature>
<dbReference type="Gene3D" id="3.40.50.1820">
    <property type="entry name" value="alpha/beta hydrolase"/>
    <property type="match status" value="1"/>
</dbReference>
<evidence type="ECO:0000256" key="1">
    <source>
        <dbReference type="ARBA" id="ARBA00022670"/>
    </source>
</evidence>
<dbReference type="PANTHER" id="PTHR42881:SF13">
    <property type="entry name" value="PROLYL ENDOPEPTIDASE"/>
    <property type="match status" value="1"/>
</dbReference>
<reference evidence="6 7" key="1">
    <citation type="submission" date="2020-10" db="EMBL/GenBank/DDBJ databases">
        <title>The genome sequence of Chitinilyticum litopenaei 4Y14.</title>
        <authorList>
            <person name="Liu Y."/>
        </authorList>
    </citation>
    <scope>NUCLEOTIDE SEQUENCE [LARGE SCALE GENOMIC DNA]</scope>
    <source>
        <strain evidence="6 7">4Y14</strain>
    </source>
</reference>